<keyword evidence="1" id="KW-1185">Reference proteome</keyword>
<protein>
    <submittedName>
        <fullName evidence="2">Uncharacterized protein</fullName>
    </submittedName>
</protein>
<reference evidence="2" key="1">
    <citation type="submission" date="2022-11" db="UniProtKB">
        <authorList>
            <consortium name="WormBaseParasite"/>
        </authorList>
    </citation>
    <scope>IDENTIFICATION</scope>
</reference>
<dbReference type="AlphaFoldDB" id="A0A915KG00"/>
<dbReference type="WBParaSite" id="nRc.2.0.1.t37305-RA">
    <property type="protein sequence ID" value="nRc.2.0.1.t37305-RA"/>
    <property type="gene ID" value="nRc.2.0.1.g37305"/>
</dbReference>
<name>A0A915KG00_ROMCU</name>
<sequence length="99" mass="10516">MAASTGGSTVPPSVMELMVDRSNSGRKIGLVSCEACEMVSSPQKENAMEKMPECDVRERVLAGKNVITDRFCPDVSPPPTMVAVQASGVNETVVKKSTE</sequence>
<proteinExistence type="predicted"/>
<evidence type="ECO:0000313" key="1">
    <source>
        <dbReference type="Proteomes" id="UP000887565"/>
    </source>
</evidence>
<dbReference type="Proteomes" id="UP000887565">
    <property type="component" value="Unplaced"/>
</dbReference>
<organism evidence="1 2">
    <name type="scientific">Romanomermis culicivorax</name>
    <name type="common">Nematode worm</name>
    <dbReference type="NCBI Taxonomy" id="13658"/>
    <lineage>
        <taxon>Eukaryota</taxon>
        <taxon>Metazoa</taxon>
        <taxon>Ecdysozoa</taxon>
        <taxon>Nematoda</taxon>
        <taxon>Enoplea</taxon>
        <taxon>Dorylaimia</taxon>
        <taxon>Mermithida</taxon>
        <taxon>Mermithoidea</taxon>
        <taxon>Mermithidae</taxon>
        <taxon>Romanomermis</taxon>
    </lineage>
</organism>
<evidence type="ECO:0000313" key="2">
    <source>
        <dbReference type="WBParaSite" id="nRc.2.0.1.t37305-RA"/>
    </source>
</evidence>
<accession>A0A915KG00</accession>